<evidence type="ECO:0000256" key="9">
    <source>
        <dbReference type="ARBA" id="ARBA00023136"/>
    </source>
</evidence>
<evidence type="ECO:0000256" key="7">
    <source>
        <dbReference type="ARBA" id="ARBA00022741"/>
    </source>
</evidence>
<keyword evidence="15" id="KW-1185">Reference proteome</keyword>
<comment type="subunit">
    <text evidence="11">Homodimer. Forms a membrane-associated complex with FtsX.</text>
</comment>
<evidence type="ECO:0000313" key="14">
    <source>
        <dbReference type="EMBL" id="PVZ70640.1"/>
    </source>
</evidence>
<dbReference type="GO" id="GO:0016887">
    <property type="term" value="F:ATP hydrolysis activity"/>
    <property type="evidence" value="ECO:0007669"/>
    <property type="project" value="InterPro"/>
</dbReference>
<keyword evidence="6 11" id="KW-0132">Cell division</keyword>
<keyword evidence="7 11" id="KW-0547">Nucleotide-binding</keyword>
<evidence type="ECO:0000259" key="13">
    <source>
        <dbReference type="PROSITE" id="PS50893"/>
    </source>
</evidence>
<feature type="compositionally biased region" description="Low complexity" evidence="12">
    <location>
        <begin position="222"/>
        <end position="235"/>
    </location>
</feature>
<dbReference type="SMART" id="SM00382">
    <property type="entry name" value="AAA"/>
    <property type="match status" value="1"/>
</dbReference>
<dbReference type="GO" id="GO:0005886">
    <property type="term" value="C:plasma membrane"/>
    <property type="evidence" value="ECO:0007669"/>
    <property type="project" value="UniProtKB-SubCell"/>
</dbReference>
<organism evidence="14 15">
    <name type="scientific">Pelagibaculum spongiae</name>
    <dbReference type="NCBI Taxonomy" id="2080658"/>
    <lineage>
        <taxon>Bacteria</taxon>
        <taxon>Pseudomonadati</taxon>
        <taxon>Pseudomonadota</taxon>
        <taxon>Gammaproteobacteria</taxon>
        <taxon>Oceanospirillales</taxon>
        <taxon>Pelagibaculum</taxon>
    </lineage>
</organism>
<dbReference type="PROSITE" id="PS50893">
    <property type="entry name" value="ABC_TRANSPORTER_2"/>
    <property type="match status" value="1"/>
</dbReference>
<dbReference type="Pfam" id="PF00005">
    <property type="entry name" value="ABC_tran"/>
    <property type="match status" value="1"/>
</dbReference>
<evidence type="ECO:0000256" key="5">
    <source>
        <dbReference type="ARBA" id="ARBA00022475"/>
    </source>
</evidence>
<comment type="caution">
    <text evidence="14">The sequence shown here is derived from an EMBL/GenBank/DDBJ whole genome shotgun (WGS) entry which is preliminary data.</text>
</comment>
<sequence length="245" mass="26371">MIEFQQVSKSYPGGYQALNNVSFALENGEMAFVTGHSGAGKSTLLKLVCLIERPTSGTLLVGGYNLSKITDRQIPSLRRQIGMIFQNHKLLNDRSVFDNVALPLVIEGLNQKEIGRRTRAALDKVGLLSKEKYSPSTLSGGEQQRVGIARAVVSKPPVLLADEPTGNLDPGLSAEIMQLFQEFNRVGVSVLIASHDLALIETLPCRQLVLSQGSIITPDQIGSVDTGTNTTNDTSGQISNQQAVL</sequence>
<proteinExistence type="inferred from homology"/>
<evidence type="ECO:0000256" key="1">
    <source>
        <dbReference type="ARBA" id="ARBA00002579"/>
    </source>
</evidence>
<feature type="domain" description="ABC transporter" evidence="13">
    <location>
        <begin position="2"/>
        <end position="237"/>
    </location>
</feature>
<dbReference type="AlphaFoldDB" id="A0A2V1GX91"/>
<protein>
    <recommendedName>
        <fullName evidence="4 11">Cell division ATP-binding protein FtsE</fullName>
    </recommendedName>
</protein>
<comment type="subcellular location">
    <subcellularLocation>
        <location evidence="11">Cell inner membrane</location>
        <topology evidence="11">Peripheral membrane protein</topology>
        <orientation evidence="11">Cytoplasmic side</orientation>
    </subcellularLocation>
    <subcellularLocation>
        <location evidence="2">Cell membrane</location>
        <topology evidence="2">Peripheral membrane protein</topology>
    </subcellularLocation>
</comment>
<dbReference type="EMBL" id="QDDL01000002">
    <property type="protein sequence ID" value="PVZ70640.1"/>
    <property type="molecule type" value="Genomic_DNA"/>
</dbReference>
<evidence type="ECO:0000313" key="15">
    <source>
        <dbReference type="Proteomes" id="UP000244906"/>
    </source>
</evidence>
<dbReference type="PANTHER" id="PTHR24220:SF470">
    <property type="entry name" value="CELL DIVISION ATP-BINDING PROTEIN FTSE"/>
    <property type="match status" value="1"/>
</dbReference>
<dbReference type="InterPro" id="IPR003439">
    <property type="entry name" value="ABC_transporter-like_ATP-bd"/>
</dbReference>
<comment type="similarity">
    <text evidence="3 11">Belongs to the ABC transporter superfamily.</text>
</comment>
<evidence type="ECO:0000256" key="4">
    <source>
        <dbReference type="ARBA" id="ARBA00020019"/>
    </source>
</evidence>
<keyword evidence="9 11" id="KW-0472">Membrane</keyword>
<evidence type="ECO:0000256" key="3">
    <source>
        <dbReference type="ARBA" id="ARBA00005417"/>
    </source>
</evidence>
<evidence type="ECO:0000256" key="11">
    <source>
        <dbReference type="RuleBase" id="RU365094"/>
    </source>
</evidence>
<reference evidence="14 15" key="1">
    <citation type="submission" date="2018-04" db="EMBL/GenBank/DDBJ databases">
        <title>Thalassorhabdus spongiae gen. nov., sp. nov., isolated from a marine sponge in South-West Iceland.</title>
        <authorList>
            <person name="Knobloch S."/>
            <person name="Daussin A."/>
            <person name="Johannsson R."/>
            <person name="Marteinsson V.T."/>
        </authorList>
    </citation>
    <scope>NUCLEOTIDE SEQUENCE [LARGE SCALE GENOMIC DNA]</scope>
    <source>
        <strain evidence="14 15">Hp12</strain>
    </source>
</reference>
<dbReference type="SUPFAM" id="SSF52540">
    <property type="entry name" value="P-loop containing nucleoside triphosphate hydrolases"/>
    <property type="match status" value="1"/>
</dbReference>
<evidence type="ECO:0000256" key="2">
    <source>
        <dbReference type="ARBA" id="ARBA00004202"/>
    </source>
</evidence>
<evidence type="ECO:0000256" key="8">
    <source>
        <dbReference type="ARBA" id="ARBA00022840"/>
    </source>
</evidence>
<feature type="region of interest" description="Disordered" evidence="12">
    <location>
        <begin position="220"/>
        <end position="245"/>
    </location>
</feature>
<evidence type="ECO:0000256" key="10">
    <source>
        <dbReference type="ARBA" id="ARBA00023306"/>
    </source>
</evidence>
<dbReference type="InterPro" id="IPR017871">
    <property type="entry name" value="ABC_transporter-like_CS"/>
</dbReference>
<accession>A0A2V1GX91</accession>
<dbReference type="PROSITE" id="PS00211">
    <property type="entry name" value="ABC_TRANSPORTER_1"/>
    <property type="match status" value="1"/>
</dbReference>
<dbReference type="FunFam" id="3.40.50.300:FF:000056">
    <property type="entry name" value="Cell division ATP-binding protein FtsE"/>
    <property type="match status" value="1"/>
</dbReference>
<feature type="compositionally biased region" description="Polar residues" evidence="12">
    <location>
        <begin position="236"/>
        <end position="245"/>
    </location>
</feature>
<gene>
    <name evidence="11 14" type="primary">ftsE</name>
    <name evidence="14" type="ORF">DC094_08670</name>
</gene>
<dbReference type="InterPro" id="IPR015854">
    <property type="entry name" value="ABC_transpr_LolD-like"/>
</dbReference>
<dbReference type="Proteomes" id="UP000244906">
    <property type="component" value="Unassembled WGS sequence"/>
</dbReference>
<dbReference type="InterPro" id="IPR003593">
    <property type="entry name" value="AAA+_ATPase"/>
</dbReference>
<keyword evidence="10 11" id="KW-0131">Cell cycle</keyword>
<dbReference type="InterPro" id="IPR005286">
    <property type="entry name" value="Cell_div_FtsE"/>
</dbReference>
<dbReference type="InterPro" id="IPR027417">
    <property type="entry name" value="P-loop_NTPase"/>
</dbReference>
<dbReference type="NCBIfam" id="TIGR02673">
    <property type="entry name" value="FtsE"/>
    <property type="match status" value="1"/>
</dbReference>
<dbReference type="GO" id="GO:0051301">
    <property type="term" value="P:cell division"/>
    <property type="evidence" value="ECO:0007669"/>
    <property type="project" value="UniProtKB-UniRule"/>
</dbReference>
<keyword evidence="8 11" id="KW-0067">ATP-binding</keyword>
<comment type="function">
    <text evidence="1">Part of the ABC transporter FtsEX involved in cellular division. Important for assembly or stability of the septal ring.</text>
</comment>
<keyword evidence="5 11" id="KW-1003">Cell membrane</keyword>
<name>A0A2V1GX91_9GAMM</name>
<evidence type="ECO:0000256" key="6">
    <source>
        <dbReference type="ARBA" id="ARBA00022618"/>
    </source>
</evidence>
<dbReference type="PANTHER" id="PTHR24220">
    <property type="entry name" value="IMPORT ATP-BINDING PROTEIN"/>
    <property type="match status" value="1"/>
</dbReference>
<dbReference type="OrthoDB" id="9801477at2"/>
<dbReference type="GO" id="GO:0005524">
    <property type="term" value="F:ATP binding"/>
    <property type="evidence" value="ECO:0007669"/>
    <property type="project" value="UniProtKB-UniRule"/>
</dbReference>
<dbReference type="GO" id="GO:0022857">
    <property type="term" value="F:transmembrane transporter activity"/>
    <property type="evidence" value="ECO:0007669"/>
    <property type="project" value="TreeGrafter"/>
</dbReference>
<evidence type="ECO:0000256" key="12">
    <source>
        <dbReference type="SAM" id="MobiDB-lite"/>
    </source>
</evidence>
<dbReference type="Gene3D" id="3.40.50.300">
    <property type="entry name" value="P-loop containing nucleotide triphosphate hydrolases"/>
    <property type="match status" value="1"/>
</dbReference>
<dbReference type="RefSeq" id="WP_116686710.1">
    <property type="nucleotide sequence ID" value="NZ_CAWNYD010000002.1"/>
</dbReference>